<accession>X1DW59</accession>
<dbReference type="GO" id="GO:0003824">
    <property type="term" value="F:catalytic activity"/>
    <property type="evidence" value="ECO:0007669"/>
    <property type="project" value="InterPro"/>
</dbReference>
<dbReference type="InterPro" id="IPR036279">
    <property type="entry name" value="5-3_exonuclease_C_sf"/>
</dbReference>
<evidence type="ECO:0000313" key="1">
    <source>
        <dbReference type="EMBL" id="GAH00618.1"/>
    </source>
</evidence>
<dbReference type="InterPro" id="IPR008918">
    <property type="entry name" value="HhH2"/>
</dbReference>
<sequence>IPREWKLVKALAGCSTDGIPGVKGVGEKTAIKYLTSQLKETTKACQAIISKEGIKIFKRNLKLVALPFKGTNVFKLKKDKLSKEGWIKVTKTLGMKSLQNHNIFMGEKENAS</sequence>
<gene>
    <name evidence="1" type="ORF">S01H4_37488</name>
</gene>
<feature type="non-terminal residue" evidence="1">
    <location>
        <position position="1"/>
    </location>
</feature>
<dbReference type="SUPFAM" id="SSF47807">
    <property type="entry name" value="5' to 3' exonuclease, C-terminal subdomain"/>
    <property type="match status" value="1"/>
</dbReference>
<dbReference type="GO" id="GO:0003677">
    <property type="term" value="F:DNA binding"/>
    <property type="evidence" value="ECO:0007669"/>
    <property type="project" value="InterPro"/>
</dbReference>
<name>X1DW59_9ZZZZ</name>
<protein>
    <recommendedName>
        <fullName evidence="2">5'-3' exonuclease domain-containing protein</fullName>
    </recommendedName>
</protein>
<dbReference type="SMART" id="SM00279">
    <property type="entry name" value="HhH2"/>
    <property type="match status" value="1"/>
</dbReference>
<reference evidence="1" key="1">
    <citation type="journal article" date="2014" name="Front. Microbiol.">
        <title>High frequency of phylogenetically diverse reductive dehalogenase-homologous genes in deep subseafloor sedimentary metagenomes.</title>
        <authorList>
            <person name="Kawai M."/>
            <person name="Futagami T."/>
            <person name="Toyoda A."/>
            <person name="Takaki Y."/>
            <person name="Nishi S."/>
            <person name="Hori S."/>
            <person name="Arai W."/>
            <person name="Tsubouchi T."/>
            <person name="Morono Y."/>
            <person name="Uchiyama I."/>
            <person name="Ito T."/>
            <person name="Fujiyama A."/>
            <person name="Inagaki F."/>
            <person name="Takami H."/>
        </authorList>
    </citation>
    <scope>NUCLEOTIDE SEQUENCE</scope>
    <source>
        <strain evidence="1">Expedition CK06-06</strain>
    </source>
</reference>
<dbReference type="Gene3D" id="1.10.150.20">
    <property type="entry name" value="5' to 3' exonuclease, C-terminal subdomain"/>
    <property type="match status" value="1"/>
</dbReference>
<evidence type="ECO:0008006" key="2">
    <source>
        <dbReference type="Google" id="ProtNLM"/>
    </source>
</evidence>
<dbReference type="AlphaFoldDB" id="X1DW59"/>
<dbReference type="EMBL" id="BART01020142">
    <property type="protein sequence ID" value="GAH00618.1"/>
    <property type="molecule type" value="Genomic_DNA"/>
</dbReference>
<proteinExistence type="predicted"/>
<comment type="caution">
    <text evidence="1">The sequence shown here is derived from an EMBL/GenBank/DDBJ whole genome shotgun (WGS) entry which is preliminary data.</text>
</comment>
<organism evidence="1">
    <name type="scientific">marine sediment metagenome</name>
    <dbReference type="NCBI Taxonomy" id="412755"/>
    <lineage>
        <taxon>unclassified sequences</taxon>
        <taxon>metagenomes</taxon>
        <taxon>ecological metagenomes</taxon>
    </lineage>
</organism>